<protein>
    <submittedName>
        <fullName evidence="2">Uncharacterized protein</fullName>
    </submittedName>
</protein>
<sequence>LFQSGFSYRAVLRVLLRSYSDFERLAFHVNSVSHMSQEVRQTQSEGEVRVPANGAGVEPPQAPHHIGGVRPNEAQPSDGGSANAGGSGLYGRARPRREPRRPARSKDALWTAHFFSLIRRE</sequence>
<evidence type="ECO:0000313" key="3">
    <source>
        <dbReference type="Proteomes" id="UP000054047"/>
    </source>
</evidence>
<feature type="non-terminal residue" evidence="2">
    <location>
        <position position="1"/>
    </location>
</feature>
<feature type="region of interest" description="Disordered" evidence="1">
    <location>
        <begin position="41"/>
        <end position="106"/>
    </location>
</feature>
<organism evidence="2 3">
    <name type="scientific">Ancylostoma duodenale</name>
    <dbReference type="NCBI Taxonomy" id="51022"/>
    <lineage>
        <taxon>Eukaryota</taxon>
        <taxon>Metazoa</taxon>
        <taxon>Ecdysozoa</taxon>
        <taxon>Nematoda</taxon>
        <taxon>Chromadorea</taxon>
        <taxon>Rhabditida</taxon>
        <taxon>Rhabditina</taxon>
        <taxon>Rhabditomorpha</taxon>
        <taxon>Strongyloidea</taxon>
        <taxon>Ancylostomatidae</taxon>
        <taxon>Ancylostomatinae</taxon>
        <taxon>Ancylostoma</taxon>
    </lineage>
</organism>
<name>A0A0C2GD90_9BILA</name>
<proteinExistence type="predicted"/>
<keyword evidence="3" id="KW-1185">Reference proteome</keyword>
<evidence type="ECO:0000313" key="2">
    <source>
        <dbReference type="EMBL" id="KIH55046.1"/>
    </source>
</evidence>
<accession>A0A0C2GD90</accession>
<gene>
    <name evidence="2" type="ORF">ANCDUO_14805</name>
</gene>
<reference evidence="2 3" key="1">
    <citation type="submission" date="2013-12" db="EMBL/GenBank/DDBJ databases">
        <title>Draft genome of the parsitic nematode Ancylostoma duodenale.</title>
        <authorList>
            <person name="Mitreva M."/>
        </authorList>
    </citation>
    <scope>NUCLEOTIDE SEQUENCE [LARGE SCALE GENOMIC DNA]</scope>
    <source>
        <strain evidence="2 3">Zhejiang</strain>
    </source>
</reference>
<evidence type="ECO:0000256" key="1">
    <source>
        <dbReference type="SAM" id="MobiDB-lite"/>
    </source>
</evidence>
<dbReference type="EMBL" id="KN737987">
    <property type="protein sequence ID" value="KIH55046.1"/>
    <property type="molecule type" value="Genomic_DNA"/>
</dbReference>
<dbReference type="Proteomes" id="UP000054047">
    <property type="component" value="Unassembled WGS sequence"/>
</dbReference>
<dbReference type="AlphaFoldDB" id="A0A0C2GD90"/>